<keyword evidence="3" id="KW-0238">DNA-binding</keyword>
<reference evidence="8" key="2">
    <citation type="submission" date="2021-12" db="EMBL/GenBank/DDBJ databases">
        <title>Resequencing data analysis of finger millet.</title>
        <authorList>
            <person name="Hatakeyama M."/>
            <person name="Aluri S."/>
            <person name="Balachadran M.T."/>
            <person name="Sivarajan S.R."/>
            <person name="Poveda L."/>
            <person name="Shimizu-Inatsugi R."/>
            <person name="Schlapbach R."/>
            <person name="Sreeman S.M."/>
            <person name="Shimizu K.K."/>
        </authorList>
    </citation>
    <scope>NUCLEOTIDE SEQUENCE</scope>
</reference>
<comment type="caution">
    <text evidence="8">The sequence shown here is derived from an EMBL/GenBank/DDBJ whole genome shotgun (WGS) entry which is preliminary data.</text>
</comment>
<evidence type="ECO:0000256" key="3">
    <source>
        <dbReference type="ARBA" id="ARBA00023125"/>
    </source>
</evidence>
<organism evidence="8 9">
    <name type="scientific">Eleusine coracana subsp. coracana</name>
    <dbReference type="NCBI Taxonomy" id="191504"/>
    <lineage>
        <taxon>Eukaryota</taxon>
        <taxon>Viridiplantae</taxon>
        <taxon>Streptophyta</taxon>
        <taxon>Embryophyta</taxon>
        <taxon>Tracheophyta</taxon>
        <taxon>Spermatophyta</taxon>
        <taxon>Magnoliopsida</taxon>
        <taxon>Liliopsida</taxon>
        <taxon>Poales</taxon>
        <taxon>Poaceae</taxon>
        <taxon>PACMAD clade</taxon>
        <taxon>Chloridoideae</taxon>
        <taxon>Cynodonteae</taxon>
        <taxon>Eleusininae</taxon>
        <taxon>Eleusine</taxon>
    </lineage>
</organism>
<name>A0AAV5BH61_ELECO</name>
<sequence length="194" mass="20426">MITTEEDLVEEQLMVTEPRLRAAMVSMLNRRTGHARFRRGPVLTQPQQEPPSKDEPSGGAAAIKLCDGLGLSLSASASAASSSSLPSTVTAGGEGSVSGGYRALFPSAARPPVQSASGRVETNVGGHDRARSENDAAAGKAHGGGCHCSKKRKSRVKSVIRVPAISSRNADIPTDDYSWRKYGQKPIKGSPYPR</sequence>
<keyword evidence="4" id="KW-0804">Transcription</keyword>
<gene>
    <name evidence="8" type="primary">ga00684</name>
    <name evidence="8" type="ORF">PR202_ga00684</name>
</gene>
<dbReference type="AlphaFoldDB" id="A0AAV5BH61"/>
<dbReference type="InterPro" id="IPR036576">
    <property type="entry name" value="WRKY_dom_sf"/>
</dbReference>
<protein>
    <recommendedName>
        <fullName evidence="7">WRKY domain-containing protein</fullName>
    </recommendedName>
</protein>
<evidence type="ECO:0000313" key="8">
    <source>
        <dbReference type="EMBL" id="GJM84965.1"/>
    </source>
</evidence>
<keyword evidence="5" id="KW-0539">Nucleus</keyword>
<feature type="domain" description="WRKY" evidence="7">
    <location>
        <begin position="168"/>
        <end position="194"/>
    </location>
</feature>
<dbReference type="PROSITE" id="PS50811">
    <property type="entry name" value="WRKY"/>
    <property type="match status" value="1"/>
</dbReference>
<proteinExistence type="predicted"/>
<dbReference type="InterPro" id="IPR044810">
    <property type="entry name" value="WRKY_plant"/>
</dbReference>
<keyword evidence="2" id="KW-0805">Transcription regulation</keyword>
<dbReference type="Pfam" id="PF10533">
    <property type="entry name" value="Plant_zn_clust"/>
    <property type="match status" value="1"/>
</dbReference>
<accession>A0AAV5BH61</accession>
<dbReference type="EMBL" id="BQKI01000001">
    <property type="protein sequence ID" value="GJM84965.1"/>
    <property type="molecule type" value="Genomic_DNA"/>
</dbReference>
<evidence type="ECO:0000256" key="1">
    <source>
        <dbReference type="ARBA" id="ARBA00004123"/>
    </source>
</evidence>
<evidence type="ECO:0000256" key="6">
    <source>
        <dbReference type="SAM" id="MobiDB-lite"/>
    </source>
</evidence>
<evidence type="ECO:0000256" key="5">
    <source>
        <dbReference type="ARBA" id="ARBA00023242"/>
    </source>
</evidence>
<reference evidence="8" key="1">
    <citation type="journal article" date="2018" name="DNA Res.">
        <title>Multiple hybrid de novo genome assembly of finger millet, an orphan allotetraploid crop.</title>
        <authorList>
            <person name="Hatakeyama M."/>
            <person name="Aluri S."/>
            <person name="Balachadran M.T."/>
            <person name="Sivarajan S.R."/>
            <person name="Patrignani A."/>
            <person name="Gruter S."/>
            <person name="Poveda L."/>
            <person name="Shimizu-Inatsugi R."/>
            <person name="Baeten J."/>
            <person name="Francoijs K.J."/>
            <person name="Nataraja K.N."/>
            <person name="Reddy Y.A.N."/>
            <person name="Phadnis S."/>
            <person name="Ravikumar R.L."/>
            <person name="Schlapbach R."/>
            <person name="Sreeman S.M."/>
            <person name="Shimizu K.K."/>
        </authorList>
    </citation>
    <scope>NUCLEOTIDE SEQUENCE</scope>
</reference>
<feature type="region of interest" description="Disordered" evidence="6">
    <location>
        <begin position="31"/>
        <end position="61"/>
    </location>
</feature>
<feature type="region of interest" description="Disordered" evidence="6">
    <location>
        <begin position="80"/>
        <end position="194"/>
    </location>
</feature>
<dbReference type="Gene3D" id="2.20.25.80">
    <property type="entry name" value="WRKY domain"/>
    <property type="match status" value="1"/>
</dbReference>
<dbReference type="InterPro" id="IPR003657">
    <property type="entry name" value="WRKY_dom"/>
</dbReference>
<dbReference type="GO" id="GO:0003700">
    <property type="term" value="F:DNA-binding transcription factor activity"/>
    <property type="evidence" value="ECO:0007669"/>
    <property type="project" value="InterPro"/>
</dbReference>
<evidence type="ECO:0000256" key="2">
    <source>
        <dbReference type="ARBA" id="ARBA00023015"/>
    </source>
</evidence>
<dbReference type="Proteomes" id="UP001054889">
    <property type="component" value="Unassembled WGS sequence"/>
</dbReference>
<dbReference type="InterPro" id="IPR018872">
    <property type="entry name" value="Zn-cluster-dom"/>
</dbReference>
<evidence type="ECO:0000256" key="4">
    <source>
        <dbReference type="ARBA" id="ARBA00023163"/>
    </source>
</evidence>
<comment type="subcellular location">
    <subcellularLocation>
        <location evidence="1">Nucleus</location>
    </subcellularLocation>
</comment>
<feature type="compositionally biased region" description="Basic residues" evidence="6">
    <location>
        <begin position="148"/>
        <end position="158"/>
    </location>
</feature>
<dbReference type="SUPFAM" id="SSF118290">
    <property type="entry name" value="WRKY DNA-binding domain"/>
    <property type="match status" value="1"/>
</dbReference>
<dbReference type="Pfam" id="PF03106">
    <property type="entry name" value="WRKY"/>
    <property type="match status" value="1"/>
</dbReference>
<dbReference type="PANTHER" id="PTHR31282">
    <property type="entry name" value="WRKY TRANSCRIPTION FACTOR 21-RELATED"/>
    <property type="match status" value="1"/>
</dbReference>
<dbReference type="GO" id="GO:0043565">
    <property type="term" value="F:sequence-specific DNA binding"/>
    <property type="evidence" value="ECO:0007669"/>
    <property type="project" value="InterPro"/>
</dbReference>
<dbReference type="GO" id="GO:0005634">
    <property type="term" value="C:nucleus"/>
    <property type="evidence" value="ECO:0007669"/>
    <property type="project" value="UniProtKB-SubCell"/>
</dbReference>
<evidence type="ECO:0000313" key="9">
    <source>
        <dbReference type="Proteomes" id="UP001054889"/>
    </source>
</evidence>
<evidence type="ECO:0000259" key="7">
    <source>
        <dbReference type="PROSITE" id="PS50811"/>
    </source>
</evidence>
<keyword evidence="9" id="KW-1185">Reference proteome</keyword>